<reference evidence="1 2" key="1">
    <citation type="submission" date="2019-02" db="EMBL/GenBank/DDBJ databases">
        <title>Draft genome sequences of novel Actinobacteria.</title>
        <authorList>
            <person name="Sahin N."/>
            <person name="Ay H."/>
            <person name="Saygin H."/>
        </authorList>
    </citation>
    <scope>NUCLEOTIDE SEQUENCE [LARGE SCALE GENOMIC DNA]</scope>
    <source>
        <strain evidence="1 2">16K104</strain>
    </source>
</reference>
<dbReference type="AlphaFoldDB" id="A0A4R4XCN7"/>
<comment type="caution">
    <text evidence="1">The sequence shown here is derived from an EMBL/GenBank/DDBJ whole genome shotgun (WGS) entry which is preliminary data.</text>
</comment>
<name>A0A4R4XCN7_9ACTN</name>
<dbReference type="OrthoDB" id="3819628at2"/>
<evidence type="ECO:0000313" key="2">
    <source>
        <dbReference type="Proteomes" id="UP000295172"/>
    </source>
</evidence>
<proteinExistence type="predicted"/>
<organism evidence="1 2">
    <name type="scientific">Kribbella turkmenica</name>
    <dbReference type="NCBI Taxonomy" id="2530375"/>
    <lineage>
        <taxon>Bacteria</taxon>
        <taxon>Bacillati</taxon>
        <taxon>Actinomycetota</taxon>
        <taxon>Actinomycetes</taxon>
        <taxon>Propionibacteriales</taxon>
        <taxon>Kribbellaceae</taxon>
        <taxon>Kribbella</taxon>
    </lineage>
</organism>
<dbReference type="RefSeq" id="WP_132317671.1">
    <property type="nucleotide sequence ID" value="NZ_SMKR01000022.1"/>
</dbReference>
<evidence type="ECO:0000313" key="1">
    <source>
        <dbReference type="EMBL" id="TDD28365.1"/>
    </source>
</evidence>
<protein>
    <submittedName>
        <fullName evidence="1">Uncharacterized protein</fullName>
    </submittedName>
</protein>
<sequence>MYILFILVFVVLLVACGPKPGVDQLSLDKATLKACPQDVKYATKVDLDVSGSGRTPELDPARLDIIKQQARTTAICGGHLLVTVFSATSAATVALYDDELTLPGATDNARLRRVQKLVDDISKKVTTAYPPAIKKVSPAQSDITAQFRLAAEYQTQLGTTYRLRLVILTDGFQTVGRRVTAPIEITKARAVGMTVNVPRLPDATVTVAGVGKVAAGSAPSSGMTNALIGYWDGVCHRAKAAQCTVVTDYVAGR</sequence>
<gene>
    <name evidence="1" type="ORF">E1218_07545</name>
</gene>
<dbReference type="EMBL" id="SMKR01000022">
    <property type="protein sequence ID" value="TDD28365.1"/>
    <property type="molecule type" value="Genomic_DNA"/>
</dbReference>
<accession>A0A4R4XCN7</accession>
<dbReference type="Proteomes" id="UP000295172">
    <property type="component" value="Unassembled WGS sequence"/>
</dbReference>
<keyword evidence="2" id="KW-1185">Reference proteome</keyword>